<organism evidence="2">
    <name type="scientific">Oryza sativa subsp. japonica</name>
    <name type="common">Rice</name>
    <dbReference type="NCBI Taxonomy" id="39947"/>
    <lineage>
        <taxon>Eukaryota</taxon>
        <taxon>Viridiplantae</taxon>
        <taxon>Streptophyta</taxon>
        <taxon>Embryophyta</taxon>
        <taxon>Tracheophyta</taxon>
        <taxon>Spermatophyta</taxon>
        <taxon>Magnoliopsida</taxon>
        <taxon>Liliopsida</taxon>
        <taxon>Poales</taxon>
        <taxon>Poaceae</taxon>
        <taxon>BOP clade</taxon>
        <taxon>Oryzoideae</taxon>
        <taxon>Oryzeae</taxon>
        <taxon>Oryzinae</taxon>
        <taxon>Oryza</taxon>
        <taxon>Oryza sativa</taxon>
    </lineage>
</organism>
<dbReference type="AlphaFoldDB" id="A0A979HKB7"/>
<sequence>MMRAAGTHGPMQKRQSADPRGQHTCRAASRESQAPATLPALSSGGRDATRPNRNKPQKARGAVRCRCAPNVERPRTAPGASRKIFGQWAVGAARGECSRGGGEHSPMEQRPQAQAPHALAFASHARRVIGRGANHIPLFASVDSLIIQRPRRDWA</sequence>
<name>A0A979HKB7_ORYSJ</name>
<evidence type="ECO:0000256" key="1">
    <source>
        <dbReference type="SAM" id="MobiDB-lite"/>
    </source>
</evidence>
<feature type="region of interest" description="Disordered" evidence="1">
    <location>
        <begin position="1"/>
        <end position="83"/>
    </location>
</feature>
<dbReference type="Proteomes" id="UP000817658">
    <property type="component" value="Chromosome 1"/>
</dbReference>
<gene>
    <name evidence="2" type="primary">OSJNOa013M08.5</name>
</gene>
<evidence type="ECO:0000313" key="2">
    <source>
        <dbReference type="EMBL" id="BAD82800.1"/>
    </source>
</evidence>
<accession>A0A979HKB7</accession>
<feature type="compositionally biased region" description="Basic residues" evidence="1">
    <location>
        <begin position="52"/>
        <end position="63"/>
    </location>
</feature>
<dbReference type="EMBL" id="AP006838">
    <property type="protein sequence ID" value="BAD82800.1"/>
    <property type="molecule type" value="Genomic_DNA"/>
</dbReference>
<protein>
    <submittedName>
        <fullName evidence="2">Uncharacterized protein OSJNOa013M08.5</fullName>
    </submittedName>
</protein>
<proteinExistence type="predicted"/>
<reference evidence="2" key="1">
    <citation type="submission" date="2004-04" db="EMBL/GenBank/DDBJ databases">
        <title>Oryza sativa nipponbare(GA3) genomic DNA, chromosome 1, fosmid clone:OSJNOa013M08.</title>
        <authorList>
            <person name="Sasaki T."/>
            <person name="Matsumoto T."/>
            <person name="Fujisawa M."/>
        </authorList>
    </citation>
    <scope>NUCLEOTIDE SEQUENCE</scope>
</reference>